<dbReference type="SUPFAM" id="SSF158639">
    <property type="entry name" value="ENT-like"/>
    <property type="match status" value="1"/>
</dbReference>
<feature type="compositionally biased region" description="Acidic residues" evidence="8">
    <location>
        <begin position="1113"/>
        <end position="1123"/>
    </location>
</feature>
<keyword evidence="5" id="KW-0112">Calmodulin-binding</keyword>
<feature type="region of interest" description="Disordered" evidence="8">
    <location>
        <begin position="1956"/>
        <end position="1976"/>
    </location>
</feature>
<comment type="caution">
    <text evidence="11">The sequence shown here is derived from an EMBL/GenBank/DDBJ whole genome shotgun (WGS) entry which is preliminary data.</text>
</comment>
<dbReference type="InterPro" id="IPR000195">
    <property type="entry name" value="Rab-GAP-TBC_dom"/>
</dbReference>
<dbReference type="GO" id="GO:0003723">
    <property type="term" value="F:RNA binding"/>
    <property type="evidence" value="ECO:0007669"/>
    <property type="project" value="UniProtKB-UniRule"/>
</dbReference>
<dbReference type="InterPro" id="IPR004088">
    <property type="entry name" value="KH_dom_type_1"/>
</dbReference>
<dbReference type="InterPro" id="IPR036142">
    <property type="entry name" value="ENT_dom-like_sf"/>
</dbReference>
<dbReference type="Pfam" id="PF03735">
    <property type="entry name" value="ENT"/>
    <property type="match status" value="1"/>
</dbReference>
<feature type="region of interest" description="Disordered" evidence="8">
    <location>
        <begin position="1497"/>
        <end position="1550"/>
    </location>
</feature>
<keyword evidence="4" id="KW-0119">Carbohydrate metabolism</keyword>
<keyword evidence="6" id="KW-0539">Nucleus</keyword>
<dbReference type="PANTHER" id="PTHR10749:SF8">
    <property type="entry name" value="PHOSPHORYLASE B KINASE REGULATORY SUBUNIT BETA"/>
    <property type="match status" value="1"/>
</dbReference>
<dbReference type="SMART" id="SM00164">
    <property type="entry name" value="TBC"/>
    <property type="match status" value="1"/>
</dbReference>
<dbReference type="Gene3D" id="3.30.1370.10">
    <property type="entry name" value="K Homology domain, type 1"/>
    <property type="match status" value="1"/>
</dbReference>
<evidence type="ECO:0000259" key="9">
    <source>
        <dbReference type="PROSITE" id="PS50086"/>
    </source>
</evidence>
<dbReference type="Pfam" id="PF00013">
    <property type="entry name" value="KH_1"/>
    <property type="match status" value="1"/>
</dbReference>
<feature type="region of interest" description="Disordered" evidence="8">
    <location>
        <begin position="1159"/>
        <end position="1198"/>
    </location>
</feature>
<evidence type="ECO:0000256" key="5">
    <source>
        <dbReference type="ARBA" id="ARBA00022860"/>
    </source>
</evidence>
<keyword evidence="7" id="KW-0694">RNA-binding</keyword>
<evidence type="ECO:0000256" key="8">
    <source>
        <dbReference type="SAM" id="MobiDB-lite"/>
    </source>
</evidence>
<feature type="domain" description="Rab-GAP TBC" evidence="9">
    <location>
        <begin position="636"/>
        <end position="846"/>
    </location>
</feature>
<feature type="compositionally biased region" description="Polar residues" evidence="8">
    <location>
        <begin position="1956"/>
        <end position="1971"/>
    </location>
</feature>
<dbReference type="Gene3D" id="3.90.1140.10">
    <property type="entry name" value="Cyclic phosphodiesterase"/>
    <property type="match status" value="1"/>
</dbReference>
<feature type="region of interest" description="Disordered" evidence="8">
    <location>
        <begin position="1656"/>
        <end position="1675"/>
    </location>
</feature>
<dbReference type="PANTHER" id="PTHR10749">
    <property type="entry name" value="PHOSPHORYLASE B KINASE REGULATORY SUBUNIT"/>
    <property type="match status" value="1"/>
</dbReference>
<dbReference type="EMBL" id="JABDTM020026692">
    <property type="protein sequence ID" value="KAH0811612.1"/>
    <property type="molecule type" value="Genomic_DNA"/>
</dbReference>
<accession>A0A8J6L937</accession>
<evidence type="ECO:0000256" key="1">
    <source>
        <dbReference type="ARBA" id="ARBA00004123"/>
    </source>
</evidence>
<protein>
    <submittedName>
        <fullName evidence="11">Uncharacterized protein</fullName>
    </submittedName>
</protein>
<evidence type="ECO:0000256" key="3">
    <source>
        <dbReference type="ARBA" id="ARBA00007128"/>
    </source>
</evidence>
<dbReference type="Proteomes" id="UP000719412">
    <property type="component" value="Unassembled WGS sequence"/>
</dbReference>
<keyword evidence="4" id="KW-0321">Glycogen metabolism</keyword>
<feature type="domain" description="ENT" evidence="10">
    <location>
        <begin position="1390"/>
        <end position="1475"/>
    </location>
</feature>
<dbReference type="InterPro" id="IPR005491">
    <property type="entry name" value="ENT_dom"/>
</dbReference>
<dbReference type="FunFam" id="1.10.8.270:FF:000041">
    <property type="entry name" value="TBC1 domain family member 25"/>
    <property type="match status" value="1"/>
</dbReference>
<dbReference type="InterPro" id="IPR008734">
    <property type="entry name" value="PHK_A/B_su"/>
</dbReference>
<evidence type="ECO:0000256" key="4">
    <source>
        <dbReference type="ARBA" id="ARBA00022600"/>
    </source>
</evidence>
<dbReference type="GO" id="GO:0005516">
    <property type="term" value="F:calmodulin binding"/>
    <property type="evidence" value="ECO:0007669"/>
    <property type="project" value="UniProtKB-KW"/>
</dbReference>
<dbReference type="Pfam" id="PF10469">
    <property type="entry name" value="AKAP7_NLS"/>
    <property type="match status" value="1"/>
</dbReference>
<dbReference type="Gene3D" id="1.10.472.80">
    <property type="entry name" value="Ypt/Rab-GAP domain of gyp1p, domain 3"/>
    <property type="match status" value="1"/>
</dbReference>
<proteinExistence type="inferred from homology"/>
<comment type="similarity">
    <text evidence="3">Belongs to the phosphorylase b kinase regulatory chain family.</text>
</comment>
<dbReference type="PROSITE" id="PS51138">
    <property type="entry name" value="ENT"/>
    <property type="match status" value="1"/>
</dbReference>
<feature type="compositionally biased region" description="Basic and acidic residues" evidence="8">
    <location>
        <begin position="1167"/>
        <end position="1198"/>
    </location>
</feature>
<dbReference type="InterPro" id="IPR036612">
    <property type="entry name" value="KH_dom_type_1_sf"/>
</dbReference>
<dbReference type="InterPro" id="IPR004087">
    <property type="entry name" value="KH_dom"/>
</dbReference>
<evidence type="ECO:0000313" key="11">
    <source>
        <dbReference type="EMBL" id="KAH0811612.1"/>
    </source>
</evidence>
<comment type="subcellular location">
    <subcellularLocation>
        <location evidence="1">Nucleus</location>
    </subcellularLocation>
</comment>
<evidence type="ECO:0000256" key="7">
    <source>
        <dbReference type="PROSITE-ProRule" id="PRU00117"/>
    </source>
</evidence>
<gene>
    <name evidence="11" type="ORF">GEV33_011185</name>
</gene>
<dbReference type="GO" id="GO:0005964">
    <property type="term" value="C:phosphorylase kinase complex"/>
    <property type="evidence" value="ECO:0007669"/>
    <property type="project" value="TreeGrafter"/>
</dbReference>
<evidence type="ECO:0000259" key="10">
    <source>
        <dbReference type="PROSITE" id="PS51138"/>
    </source>
</evidence>
<comment type="pathway">
    <text evidence="2">Glycan biosynthesis; glycogen metabolism.</text>
</comment>
<evidence type="ECO:0000256" key="2">
    <source>
        <dbReference type="ARBA" id="ARBA00005131"/>
    </source>
</evidence>
<evidence type="ECO:0000313" key="12">
    <source>
        <dbReference type="Proteomes" id="UP000719412"/>
    </source>
</evidence>
<dbReference type="GO" id="GO:0005977">
    <property type="term" value="P:glycogen metabolic process"/>
    <property type="evidence" value="ECO:0007669"/>
    <property type="project" value="UniProtKB-UniPathway"/>
</dbReference>
<dbReference type="Gene3D" id="1.10.1240.40">
    <property type="entry name" value="ENT domain"/>
    <property type="match status" value="1"/>
</dbReference>
<dbReference type="UniPathway" id="UPA00163"/>
<dbReference type="InterPro" id="IPR047538">
    <property type="entry name" value="KH-I_ASCC1"/>
</dbReference>
<dbReference type="GO" id="GO:0005634">
    <property type="term" value="C:nucleus"/>
    <property type="evidence" value="ECO:0007669"/>
    <property type="project" value="UniProtKB-SubCell"/>
</dbReference>
<sequence>MGDGEAFPNFFYSKAPLSDNVNLIKLKDGKQDKFYWMLSLDNGLQQSEQQTSGHSALGPYDDNDTEMLDCCDLEDNYEINPTKSGKFITSFYVPTQLHSVIIGPRGSKLKKLQDNTNTLVKVPRPNEEPIIKITGHSERSVASARTQIALLALARREKLSITHFVSIPVYSDSIKKNFLKFKDDVLGGPPIRGVDETIFQKVEKFHLTIVTLTLLDDKEVEEAKQQLSKCQNSVQNFFSNKRPNIVLKGIEIMNDDPSEVDVLYGKVCLDSREDVESLQEAADEILDVFYRNGLVRKQFDNVKLHVTLMNSLFRKSDGLQKSKDSETKKRESFDASFILDKYKDYYFGKTVLDNIHLSIRFTSTQTGYYHIHKLPSCALRGLSHEPVWHEKWKIFYGKFHIFTFQTKMPRLVPPQLRTALKAQSTDGTQEGPLACVFSREAVRVKVKKCEGSQPPEFRKFSVDPQITSFEVLQSILAKAFDLKGDFAICYRLYDVNGHETYMPLLSDWDLDAAFLKAYNMSVGNNSEPCLCLRVDLKPFEECSDDWELKQNVPIITQIRTPTCQEAKPSPRLHGIFNQVGKTLNMVQRAFNFGEDGSTSLQPPRPPLSDSEFRTFLDPVGQIIYAKELRTVIYFGGIDPGLRKVVWKHLLNVYPDGMTGRERMDYIKKKAAEYVTLRETWKAAIAQGPVAGELAYTTGMVRKDVLRTDRHHPFYAGSDDNQNIASLFNILTTYALNHPKVSYCQGMSDLASPLLVTMNDEAHAYICFCALMQRLCTNFMIDGIAMTQKFTHLAEGLMYYDSEFYNYLKLHQADDLLFCYRWLLLEMKREFAFEDSLRMLEVLWSSLPADPPDKELKLFDLLFQPVTATPPISPLLKTPRENAYTKVCALRRQSSSISLSNFTTKKTGIVKRQNHSLDETISKSRNNILDIKLKHQSLDDAALTRQKMSKSNDTSPRNPELSPRNELRPRSVSPLEAKSDSYILLNGVNNNARKANLSSSMTSLIKTTKKSGHFKDLKDRIAAAKLFSSLERLDHSIKEEVESKPKGKMVKNLNEFLNFAAVNKNKISDKLARMGGSVGDVDKPKILLTKSSFDDSESSARTRHYSSTSNSCDDTFDEYSPDDSQEYFPLTTSVTRELRLELENLDRKVFGDKYIERLSESPSTDCSSEMKTEKVEEQPKQSLEKSEKAPEEMTEKRKSDDIFLWENPLLTKTSPSMPTPDEQADIEYDNEMPTLVNEVSATKTVTPIKVINSRAKLVKEVVREKVEEKEEEVPRVPVPVNGAPLTNSCEEVTESSKTSALLPPPNEFGGGNPFLMFLCITVLLQHRDHIISKGMDYNEMAMHFDKMVRKHHVTRVLNQARQMYARNGFRTGDVGVATADFVLLDMTKEESMQSLRNLELEAYAHLVSALRAQGPLNPDKRKLLKDTSQVLNIPQDRHKAEIRRAVNDERLNTIAYHVTGLTESLEDWAQEGRRCVPLIPRLAPQTAYSAIADEAAETANQTNKQLPHPACTERKRPPSQPTLQMMPETSKGASFRVPETPKSDDNKKRKMPICTENSSLAQHLLGPPKMSRTQQIYRHVIQILQRTKSGLMKEQMKLKPQPTKLPFAPLLQSSNGPKINVVQNVVVPAPGGEETIEQIQNEINSYSVQKTEAQAASCSNENQAPRPKLLTPSKPSPNLTFKHITTASAPGPSDFQQKTVKMCPKKTIAKPGTPLGQKLIVVSNAQTIQSSSILQKTLSIPLVKNISVKNFEKFKIVTTSSPQIVTATNNINSLKHKVVTVKTNPTTKKVIPLSLINSKGGIKVLPIGGKIVGKTTTTTTSPPLYIVNTMGHKTIMTPQPVVTESPASPSKENGKSSVLGDILKASGVTTDDFDAQIEEFRIPNNHLMDAEAREQVEEEEHNNDKEDFIILHEGEEFVERAEAKSDSTKENELEQFSNAEVVTDDSETVILQVQNSELTSPTDRPSAMTGTKSRLPRQGSMLEDNVNLEQFLKVSNYEDTVRQLDIYYGMVKRQLLLYQSPITGLFPVLSTDTKIGSVRDSVYCAAAVWGLYQAYRRIDDDRGKSYELGQSAVKCMRGILECWIKQAARIELFKKNQCNTHALHVKFHLTTGNEVYSDDSYNHLQIDVVSIYLLFLVQMIASGMQIIYTQDEVAFVQNLVYYVERAYRTPDFGMWERGSKYNDGTPEIHASSIGLAKSALEAINGCNLFGEKGASWSVVYVDIDAHNRNRSIFETLLPRESSSKEVDAALLSTISFPAFATHEDLLYNETKNNIVKKLKGSYGFKRFIRDGYKTTLEDRTKRFYEKSEIKDFEKVECEWPLFYLYMIIDGVFKSLPDQISEYQDLLKHRIYLDQNGDPVIPQYYYVPAENLERERIKPNNTSRKATSEGGLFLWNQSMFILAQLLTAGLLHINELDPIRRYLPSYNRPRKGGRYSAFQAKLSLGTATDLVVQIVLIAESMRLQAMMATYGIQTQTPHEVEPVQIWSSTQLVKVYENLGTHRQFGDQ</sequence>
<dbReference type="PROSITE" id="PS50086">
    <property type="entry name" value="TBC_RABGAP"/>
    <property type="match status" value="1"/>
</dbReference>
<dbReference type="SMART" id="SM00322">
    <property type="entry name" value="KH"/>
    <property type="match status" value="1"/>
</dbReference>
<reference evidence="11" key="1">
    <citation type="journal article" date="2020" name="J Insects Food Feed">
        <title>The yellow mealworm (Tenebrio molitor) genome: a resource for the emerging insects as food and feed industry.</title>
        <authorList>
            <person name="Eriksson T."/>
            <person name="Andere A."/>
            <person name="Kelstrup H."/>
            <person name="Emery V."/>
            <person name="Picard C."/>
        </authorList>
    </citation>
    <scope>NUCLEOTIDE SEQUENCE</scope>
    <source>
        <strain evidence="11">Stoneville</strain>
        <tissue evidence="11">Whole head</tissue>
    </source>
</reference>
<dbReference type="GO" id="GO:0010468">
    <property type="term" value="P:regulation of gene expression"/>
    <property type="evidence" value="ECO:0007669"/>
    <property type="project" value="UniProtKB-ARBA"/>
</dbReference>
<keyword evidence="12" id="KW-1185">Reference proteome</keyword>
<dbReference type="InterPro" id="IPR019510">
    <property type="entry name" value="AKAP7-like_phosphoesterase"/>
</dbReference>
<dbReference type="Pfam" id="PF00566">
    <property type="entry name" value="RabGAP-TBC"/>
    <property type="match status" value="1"/>
</dbReference>
<feature type="region of interest" description="Disordered" evidence="8">
    <location>
        <begin position="943"/>
        <end position="972"/>
    </location>
</feature>
<dbReference type="CDD" id="cd22419">
    <property type="entry name" value="KH-I_ASCC1"/>
    <property type="match status" value="1"/>
</dbReference>
<dbReference type="SUPFAM" id="SSF48208">
    <property type="entry name" value="Six-hairpin glycosidases"/>
    <property type="match status" value="1"/>
</dbReference>
<feature type="region of interest" description="Disordered" evidence="8">
    <location>
        <begin position="1096"/>
        <end position="1123"/>
    </location>
</feature>
<dbReference type="SUPFAM" id="SSF54791">
    <property type="entry name" value="Eukaryotic type KH-domain (KH-domain type I)"/>
    <property type="match status" value="1"/>
</dbReference>
<evidence type="ECO:0000256" key="6">
    <source>
        <dbReference type="ARBA" id="ARBA00023242"/>
    </source>
</evidence>
<dbReference type="SUPFAM" id="SSF47923">
    <property type="entry name" value="Ypt/Rab-GAP domain of gyp1p"/>
    <property type="match status" value="2"/>
</dbReference>
<dbReference type="InterPro" id="IPR011613">
    <property type="entry name" value="GH15-like"/>
</dbReference>
<reference evidence="11" key="2">
    <citation type="submission" date="2021-08" db="EMBL/GenBank/DDBJ databases">
        <authorList>
            <person name="Eriksson T."/>
        </authorList>
    </citation>
    <scope>NUCLEOTIDE SEQUENCE</scope>
    <source>
        <strain evidence="11">Stoneville</strain>
        <tissue evidence="11">Whole head</tissue>
    </source>
</reference>
<name>A0A8J6L937_TENMO</name>
<dbReference type="Pfam" id="PF00723">
    <property type="entry name" value="Glyco_hydro_15"/>
    <property type="match status" value="1"/>
</dbReference>
<dbReference type="Gene3D" id="1.10.8.270">
    <property type="entry name" value="putative rabgap domain of human tbc1 domain family member 14 like domains"/>
    <property type="match status" value="1"/>
</dbReference>
<dbReference type="SMART" id="SM01191">
    <property type="entry name" value="ENT"/>
    <property type="match status" value="1"/>
</dbReference>
<dbReference type="PROSITE" id="PS50084">
    <property type="entry name" value="KH_TYPE_1"/>
    <property type="match status" value="1"/>
</dbReference>
<organism evidence="11 12">
    <name type="scientific">Tenebrio molitor</name>
    <name type="common">Yellow mealworm beetle</name>
    <dbReference type="NCBI Taxonomy" id="7067"/>
    <lineage>
        <taxon>Eukaryota</taxon>
        <taxon>Metazoa</taxon>
        <taxon>Ecdysozoa</taxon>
        <taxon>Arthropoda</taxon>
        <taxon>Hexapoda</taxon>
        <taxon>Insecta</taxon>
        <taxon>Pterygota</taxon>
        <taxon>Neoptera</taxon>
        <taxon>Endopterygota</taxon>
        <taxon>Coleoptera</taxon>
        <taxon>Polyphaga</taxon>
        <taxon>Cucujiformia</taxon>
        <taxon>Tenebrionidae</taxon>
        <taxon>Tenebrio</taxon>
    </lineage>
</organism>
<dbReference type="InterPro" id="IPR008928">
    <property type="entry name" value="6-hairpin_glycosidase_sf"/>
</dbReference>
<dbReference type="InterPro" id="IPR035969">
    <property type="entry name" value="Rab-GAP_TBC_sf"/>
</dbReference>